<dbReference type="Proteomes" id="UP000468581">
    <property type="component" value="Unassembled WGS sequence"/>
</dbReference>
<sequence length="129" mass="13937">MAKLTSKQARELAHKFLGLGQAIGDFRFDNWDELTKSESQKLASFQRSILNSGEDMLALSTTLVLDDVEASLNRIGTLTTKVKDTVKGLQNIQKGIKLAASIMTLGAAIISKNPFSIVEAIGDLEKAVS</sequence>
<proteinExistence type="predicted"/>
<dbReference type="RefSeq" id="WP_163608553.1">
    <property type="nucleotide sequence ID" value="NZ_JAABOO010000004.1"/>
</dbReference>
<evidence type="ECO:0000313" key="1">
    <source>
        <dbReference type="EMBL" id="NER15265.1"/>
    </source>
</evidence>
<dbReference type="EMBL" id="JAABOO010000004">
    <property type="protein sequence ID" value="NER15265.1"/>
    <property type="molecule type" value="Genomic_DNA"/>
</dbReference>
<comment type="caution">
    <text evidence="1">The sequence shown here is derived from an EMBL/GenBank/DDBJ whole genome shotgun (WGS) entry which is preliminary data.</text>
</comment>
<gene>
    <name evidence="1" type="ORF">GWK08_17545</name>
</gene>
<accession>A0A6P0UQ55</accession>
<name>A0A6P0UQ55_9FLAO</name>
<protein>
    <submittedName>
        <fullName evidence="1">Uncharacterized protein</fullName>
    </submittedName>
</protein>
<dbReference type="AlphaFoldDB" id="A0A6P0UQ55"/>
<reference evidence="1 2" key="1">
    <citation type="submission" date="2020-01" db="EMBL/GenBank/DDBJ databases">
        <title>Leptobacterium flavescens.</title>
        <authorList>
            <person name="Wang G."/>
        </authorList>
    </citation>
    <scope>NUCLEOTIDE SEQUENCE [LARGE SCALE GENOMIC DNA]</scope>
    <source>
        <strain evidence="1 2">KCTC 22160</strain>
    </source>
</reference>
<organism evidence="1 2">
    <name type="scientific">Leptobacterium flavescens</name>
    <dbReference type="NCBI Taxonomy" id="472055"/>
    <lineage>
        <taxon>Bacteria</taxon>
        <taxon>Pseudomonadati</taxon>
        <taxon>Bacteroidota</taxon>
        <taxon>Flavobacteriia</taxon>
        <taxon>Flavobacteriales</taxon>
        <taxon>Flavobacteriaceae</taxon>
        <taxon>Leptobacterium</taxon>
    </lineage>
</organism>
<keyword evidence="2" id="KW-1185">Reference proteome</keyword>
<evidence type="ECO:0000313" key="2">
    <source>
        <dbReference type="Proteomes" id="UP000468581"/>
    </source>
</evidence>